<sequence>MPGPIPPKTQKEIRKLHSLGKKVRTISRLVKVDKNTVSLYIAKKKIKVVHKISKRLGRHKVITSKVGEKVKNQLAQKNSQTQKIGKNMFTQTRRNSKWTDQMGTRESGQSLT</sequence>
<evidence type="ECO:0000313" key="3">
    <source>
        <dbReference type="Proteomes" id="UP000324800"/>
    </source>
</evidence>
<dbReference type="EMBL" id="SNRW01040208">
    <property type="protein sequence ID" value="KAA6345748.1"/>
    <property type="molecule type" value="Genomic_DNA"/>
</dbReference>
<evidence type="ECO:0000313" key="2">
    <source>
        <dbReference type="EMBL" id="KAA6345748.1"/>
    </source>
</evidence>
<proteinExistence type="predicted"/>
<evidence type="ECO:0000256" key="1">
    <source>
        <dbReference type="SAM" id="MobiDB-lite"/>
    </source>
</evidence>
<accession>A0A5J4SIP4</accession>
<evidence type="ECO:0008006" key="4">
    <source>
        <dbReference type="Google" id="ProtNLM"/>
    </source>
</evidence>
<comment type="caution">
    <text evidence="2">The sequence shown here is derived from an EMBL/GenBank/DDBJ whole genome shotgun (WGS) entry which is preliminary data.</text>
</comment>
<reference evidence="2 3" key="1">
    <citation type="submission" date="2019-03" db="EMBL/GenBank/DDBJ databases">
        <title>Single cell metagenomics reveals metabolic interactions within the superorganism composed of flagellate Streblomastix strix and complex community of Bacteroidetes bacteria on its surface.</title>
        <authorList>
            <person name="Treitli S.C."/>
            <person name="Kolisko M."/>
            <person name="Husnik F."/>
            <person name="Keeling P."/>
            <person name="Hampl V."/>
        </authorList>
    </citation>
    <scope>NUCLEOTIDE SEQUENCE [LARGE SCALE GENOMIC DNA]</scope>
    <source>
        <strain evidence="2">ST1C</strain>
    </source>
</reference>
<name>A0A5J4SIP4_9EUKA</name>
<gene>
    <name evidence="2" type="ORF">EZS28_052138</name>
</gene>
<feature type="region of interest" description="Disordered" evidence="1">
    <location>
        <begin position="75"/>
        <end position="112"/>
    </location>
</feature>
<organism evidence="2 3">
    <name type="scientific">Streblomastix strix</name>
    <dbReference type="NCBI Taxonomy" id="222440"/>
    <lineage>
        <taxon>Eukaryota</taxon>
        <taxon>Metamonada</taxon>
        <taxon>Preaxostyla</taxon>
        <taxon>Oxymonadida</taxon>
        <taxon>Streblomastigidae</taxon>
        <taxon>Streblomastix</taxon>
    </lineage>
</organism>
<dbReference type="Proteomes" id="UP000324800">
    <property type="component" value="Unassembled WGS sequence"/>
</dbReference>
<protein>
    <recommendedName>
        <fullName evidence="4">Resolvase HTH domain-containing protein</fullName>
    </recommendedName>
</protein>
<dbReference type="AlphaFoldDB" id="A0A5J4SIP4"/>